<protein>
    <recommendedName>
        <fullName evidence="2">NIPSNAP domain-containing protein</fullName>
    </recommendedName>
</protein>
<dbReference type="EMBL" id="UINC01000668">
    <property type="protein sequence ID" value="SUZ59287.1"/>
    <property type="molecule type" value="Genomic_DNA"/>
</dbReference>
<gene>
    <name evidence="1" type="ORF">METZ01_LOCUS12141</name>
</gene>
<organism evidence="1">
    <name type="scientific">marine metagenome</name>
    <dbReference type="NCBI Taxonomy" id="408172"/>
    <lineage>
        <taxon>unclassified sequences</taxon>
        <taxon>metagenomes</taxon>
        <taxon>ecological metagenomes</taxon>
    </lineage>
</organism>
<sequence length="259" mass="29161">MRKISIFVLLVTLATTSTTAQESQESPDQGRMFVLMNYVTIKHGMEQAFMAAMADHLEWHKSTNDTHYYSAGQVITGPRTGQFVWAAGPLTGAMLDDYRTFEETDVADWSNRGGMQYIDGIETQIYGTIPGLDNPPPPDHQAAMVNIYEIDIEFPEITSFMQSVEQLEALEAEVGHDDYHMWTEVVSGDSLTKRHYVQWVEGWDDMPGVDPVREAELANAAGGEEAYVRLRENMLRNVKKATIHTIQNLPDLSFLPEAQ</sequence>
<dbReference type="AlphaFoldDB" id="A0A381NY02"/>
<evidence type="ECO:0000313" key="1">
    <source>
        <dbReference type="EMBL" id="SUZ59287.1"/>
    </source>
</evidence>
<accession>A0A381NY02</accession>
<evidence type="ECO:0008006" key="2">
    <source>
        <dbReference type="Google" id="ProtNLM"/>
    </source>
</evidence>
<proteinExistence type="predicted"/>
<reference evidence="1" key="1">
    <citation type="submission" date="2018-05" db="EMBL/GenBank/DDBJ databases">
        <authorList>
            <person name="Lanie J.A."/>
            <person name="Ng W.-L."/>
            <person name="Kazmierczak K.M."/>
            <person name="Andrzejewski T.M."/>
            <person name="Davidsen T.M."/>
            <person name="Wayne K.J."/>
            <person name="Tettelin H."/>
            <person name="Glass J.I."/>
            <person name="Rusch D."/>
            <person name="Podicherti R."/>
            <person name="Tsui H.-C.T."/>
            <person name="Winkler M.E."/>
        </authorList>
    </citation>
    <scope>NUCLEOTIDE SEQUENCE</scope>
</reference>
<name>A0A381NY02_9ZZZZ</name>